<dbReference type="PANTHER" id="PTHR37984:SF5">
    <property type="entry name" value="PROTEIN NYNRIN-LIKE"/>
    <property type="match status" value="1"/>
</dbReference>
<dbReference type="Proteomes" id="UP001652740">
    <property type="component" value="Unplaced"/>
</dbReference>
<accession>A0ABM3MUZ4</accession>
<dbReference type="GeneID" id="128201638"/>
<dbReference type="SUPFAM" id="SSF53098">
    <property type="entry name" value="Ribonuclease H-like"/>
    <property type="match status" value="1"/>
</dbReference>
<evidence type="ECO:0000259" key="1">
    <source>
        <dbReference type="PROSITE" id="PS50994"/>
    </source>
</evidence>
<protein>
    <submittedName>
        <fullName evidence="3">Uncharacterized protein LOC128201638</fullName>
    </submittedName>
</protein>
<sequence length="272" mass="31096">MLITDNGPAYTSKQFKQFLFNWEIEHVTSSPLYAQSNGKSERTIRTVKNMLKKCEDSEHDFHLSLLNLRSTPRDGVDSPAQILMGRRLNTRLPIYEPLLADTVDNKLNYDKLLNKQTRQKSIYDRHAKHKVYPSLDQNDKVVINDGGQRRLMKVVQQAKEPRSYILEDETGRIFRRNRRHIVCRRRKGNEGAQATVTGTNKTVERPWTPASSTTGCDAEASTCAKENAIQTGISNHIRTYELPSTNDAQFKILLCASEDMQNYHSVSRIKGS</sequence>
<dbReference type="InterPro" id="IPR001584">
    <property type="entry name" value="Integrase_cat-core"/>
</dbReference>
<keyword evidence="2" id="KW-1185">Reference proteome</keyword>
<proteinExistence type="predicted"/>
<organism evidence="2 3">
    <name type="scientific">Galleria mellonella</name>
    <name type="common">Greater wax moth</name>
    <dbReference type="NCBI Taxonomy" id="7137"/>
    <lineage>
        <taxon>Eukaryota</taxon>
        <taxon>Metazoa</taxon>
        <taxon>Ecdysozoa</taxon>
        <taxon>Arthropoda</taxon>
        <taxon>Hexapoda</taxon>
        <taxon>Insecta</taxon>
        <taxon>Pterygota</taxon>
        <taxon>Neoptera</taxon>
        <taxon>Endopterygota</taxon>
        <taxon>Lepidoptera</taxon>
        <taxon>Glossata</taxon>
        <taxon>Ditrysia</taxon>
        <taxon>Pyraloidea</taxon>
        <taxon>Pyralidae</taxon>
        <taxon>Galleriinae</taxon>
        <taxon>Galleria</taxon>
    </lineage>
</organism>
<feature type="domain" description="Integrase catalytic" evidence="1">
    <location>
        <begin position="1"/>
        <end position="105"/>
    </location>
</feature>
<dbReference type="PANTHER" id="PTHR37984">
    <property type="entry name" value="PROTEIN CBG26694"/>
    <property type="match status" value="1"/>
</dbReference>
<dbReference type="PROSITE" id="PS50994">
    <property type="entry name" value="INTEGRASE"/>
    <property type="match status" value="1"/>
</dbReference>
<dbReference type="InterPro" id="IPR036397">
    <property type="entry name" value="RNaseH_sf"/>
</dbReference>
<dbReference type="Gene3D" id="3.30.420.10">
    <property type="entry name" value="Ribonuclease H-like superfamily/Ribonuclease H"/>
    <property type="match status" value="1"/>
</dbReference>
<gene>
    <name evidence="3" type="primary">LOC128201638</name>
</gene>
<evidence type="ECO:0000313" key="2">
    <source>
        <dbReference type="Proteomes" id="UP001652740"/>
    </source>
</evidence>
<evidence type="ECO:0000313" key="3">
    <source>
        <dbReference type="RefSeq" id="XP_052755177.1"/>
    </source>
</evidence>
<dbReference type="InterPro" id="IPR050951">
    <property type="entry name" value="Retrovirus_Pol_polyprotein"/>
</dbReference>
<name>A0ABM3MUZ4_GALME</name>
<reference evidence="3" key="1">
    <citation type="submission" date="2025-08" db="UniProtKB">
        <authorList>
            <consortium name="RefSeq"/>
        </authorList>
    </citation>
    <scope>IDENTIFICATION</scope>
    <source>
        <tissue evidence="3">Whole larvae</tissue>
    </source>
</reference>
<dbReference type="InterPro" id="IPR012337">
    <property type="entry name" value="RNaseH-like_sf"/>
</dbReference>
<dbReference type="RefSeq" id="XP_052755177.1">
    <property type="nucleotide sequence ID" value="XM_052899217.1"/>
</dbReference>